<comment type="caution">
    <text evidence="1">The sequence shown here is derived from an EMBL/GenBank/DDBJ whole genome shotgun (WGS) entry which is preliminary data.</text>
</comment>
<accession>A0A5C6XJM9</accession>
<organism evidence="1 2">
    <name type="scientific">Lujinxingia vulgaris</name>
    <dbReference type="NCBI Taxonomy" id="2600176"/>
    <lineage>
        <taxon>Bacteria</taxon>
        <taxon>Deltaproteobacteria</taxon>
        <taxon>Bradymonadales</taxon>
        <taxon>Lujinxingiaceae</taxon>
        <taxon>Lujinxingia</taxon>
    </lineage>
</organism>
<dbReference type="Proteomes" id="UP000321046">
    <property type="component" value="Unassembled WGS sequence"/>
</dbReference>
<evidence type="ECO:0000313" key="1">
    <source>
        <dbReference type="EMBL" id="TXD44287.1"/>
    </source>
</evidence>
<protein>
    <submittedName>
        <fullName evidence="1">DUF4258 domain-containing protein</fullName>
    </submittedName>
</protein>
<name>A0A5C6XJM9_9DELT</name>
<dbReference type="InterPro" id="IPR025354">
    <property type="entry name" value="DUF4258"/>
</dbReference>
<sequence length="117" mass="13158">MMYRWNEPKLSKHARQRMRERKIALRDVITVLKHGEYEEREEDIRVRIPQSILDEGADPRLQELVGLIVVLSPDEERVVTVFPRESAGGQTLRFTLGMLLGAQLGTFGGGGENGGGQ</sequence>
<gene>
    <name evidence="1" type="ORF">FRC96_00620</name>
</gene>
<dbReference type="AlphaFoldDB" id="A0A5C6XJM9"/>
<dbReference type="EMBL" id="VOSL01000004">
    <property type="protein sequence ID" value="TXD44287.1"/>
    <property type="molecule type" value="Genomic_DNA"/>
</dbReference>
<proteinExistence type="predicted"/>
<evidence type="ECO:0000313" key="2">
    <source>
        <dbReference type="Proteomes" id="UP000321046"/>
    </source>
</evidence>
<dbReference type="Pfam" id="PF14076">
    <property type="entry name" value="DUF4258"/>
    <property type="match status" value="1"/>
</dbReference>
<reference evidence="1 2" key="1">
    <citation type="submission" date="2019-08" db="EMBL/GenBank/DDBJ databases">
        <title>Bradymonadales sp. TMQ2.</title>
        <authorList>
            <person name="Liang Q."/>
        </authorList>
    </citation>
    <scope>NUCLEOTIDE SEQUENCE [LARGE SCALE GENOMIC DNA]</scope>
    <source>
        <strain evidence="1 2">TMQ2</strain>
    </source>
</reference>